<dbReference type="GO" id="GO:0016709">
    <property type="term" value="F:oxidoreductase activity, acting on paired donors, with incorporation or reduction of molecular oxygen, NAD(P)H as one donor, and incorporation of one atom of oxygen"/>
    <property type="evidence" value="ECO:0007669"/>
    <property type="project" value="UniProtKB-ARBA"/>
</dbReference>
<feature type="domain" description="FAD-binding" evidence="5">
    <location>
        <begin position="10"/>
        <end position="371"/>
    </location>
</feature>
<evidence type="ECO:0000256" key="4">
    <source>
        <dbReference type="ARBA" id="ARBA00023002"/>
    </source>
</evidence>
<proteinExistence type="predicted"/>
<evidence type="ECO:0000256" key="3">
    <source>
        <dbReference type="ARBA" id="ARBA00022827"/>
    </source>
</evidence>
<dbReference type="PANTHER" id="PTHR43004">
    <property type="entry name" value="TRK SYSTEM POTASSIUM UPTAKE PROTEIN"/>
    <property type="match status" value="1"/>
</dbReference>
<reference evidence="6" key="1">
    <citation type="submission" date="2022-12" db="EMBL/GenBank/DDBJ databases">
        <authorList>
            <person name="Petersen C."/>
        </authorList>
    </citation>
    <scope>NUCLEOTIDE SEQUENCE</scope>
    <source>
        <strain evidence="6">IBT 29495</strain>
    </source>
</reference>
<dbReference type="AlphaFoldDB" id="A0A9W9Y1L2"/>
<keyword evidence="4" id="KW-0560">Oxidoreductase</keyword>
<keyword evidence="7" id="KW-1185">Reference proteome</keyword>
<dbReference type="Pfam" id="PF01494">
    <property type="entry name" value="FAD_binding_3"/>
    <property type="match status" value="1"/>
</dbReference>
<dbReference type="PANTHER" id="PTHR43004:SF19">
    <property type="entry name" value="BINDING MONOOXYGENASE, PUTATIVE (JCVI)-RELATED"/>
    <property type="match status" value="1"/>
</dbReference>
<keyword evidence="3" id="KW-0274">FAD</keyword>
<dbReference type="Gene3D" id="3.40.30.120">
    <property type="match status" value="1"/>
</dbReference>
<sequence length="556" mass="61611">MTGPIEESHEAPVLIIGGGPVGLTTALLLARYGIRSIIVERYPGRLGQPKAHAVNPRSLEILRQAGLDTAQLRKVASRPVDAGLVRFGLSPLGLELGTLPFERQGEENKAVTPEPLFNIPQPELEDWLIEVISKNKLVTLKRGFHWESCTSPQDSSSKVVSRIIERETKRPIRITSKYLLACDGARSGARQKLDIPFSPIANGPSKESHHLTIHFKADLTHLKPGIIWYVFGSKQQGAFLAYDRSNSWVYVTNWDGDEASKAQITNDYCTKMINEAMGEEFPFEILSITMWTTYPRIAEFYQSKIQPQAFLLGDAAHAFPPTGGLGVNTGIADAHNLAWKLNAVERGWADQHLLNTYNGERRPVALANARQSAKNQKTVYRFFSARPDGVTDEDLKRNTEWKNKFAVDIENDAEHFDSINLQLGYIYGGQAWDDVPCNVFTPTCVPGIRLPHAWVTYQGETGSALDLVDGMGFTVLGSADFLSLSGSSIIESRTSVEVKILRLGQDFSCDDKAWLNMTGLLDQGKGLLVRPDQHVLGEIKSAQDIQDLLSRFLLGN</sequence>
<evidence type="ECO:0000259" key="5">
    <source>
        <dbReference type="Pfam" id="PF01494"/>
    </source>
</evidence>
<organism evidence="6 7">
    <name type="scientific">Penicillium fimorum</name>
    <dbReference type="NCBI Taxonomy" id="1882269"/>
    <lineage>
        <taxon>Eukaryota</taxon>
        <taxon>Fungi</taxon>
        <taxon>Dikarya</taxon>
        <taxon>Ascomycota</taxon>
        <taxon>Pezizomycotina</taxon>
        <taxon>Eurotiomycetes</taxon>
        <taxon>Eurotiomycetidae</taxon>
        <taxon>Eurotiales</taxon>
        <taxon>Aspergillaceae</taxon>
        <taxon>Penicillium</taxon>
    </lineage>
</organism>
<keyword evidence="2" id="KW-0285">Flavoprotein</keyword>
<dbReference type="Proteomes" id="UP001149954">
    <property type="component" value="Unassembled WGS sequence"/>
</dbReference>
<gene>
    <name evidence="6" type="ORF">N7463_003372</name>
</gene>
<evidence type="ECO:0000313" key="6">
    <source>
        <dbReference type="EMBL" id="KAJ5513820.1"/>
    </source>
</evidence>
<dbReference type="Gene3D" id="3.30.9.10">
    <property type="entry name" value="D-Amino Acid Oxidase, subunit A, domain 2"/>
    <property type="match status" value="1"/>
</dbReference>
<protein>
    <submittedName>
        <fullName evidence="6">FAD-binding monooxygenase</fullName>
    </submittedName>
</protein>
<dbReference type="InterPro" id="IPR036188">
    <property type="entry name" value="FAD/NAD-bd_sf"/>
</dbReference>
<dbReference type="OrthoDB" id="2096480at2759"/>
<keyword evidence="6" id="KW-0503">Monooxygenase</keyword>
<comment type="cofactor">
    <cofactor evidence="1">
        <name>FAD</name>
        <dbReference type="ChEBI" id="CHEBI:57692"/>
    </cofactor>
</comment>
<dbReference type="Gene3D" id="3.50.50.60">
    <property type="entry name" value="FAD/NAD(P)-binding domain"/>
    <property type="match status" value="1"/>
</dbReference>
<dbReference type="InterPro" id="IPR050641">
    <property type="entry name" value="RIFMO-like"/>
</dbReference>
<accession>A0A9W9Y1L2</accession>
<name>A0A9W9Y1L2_9EURO</name>
<dbReference type="EMBL" id="JAPWDS010000002">
    <property type="protein sequence ID" value="KAJ5513820.1"/>
    <property type="molecule type" value="Genomic_DNA"/>
</dbReference>
<dbReference type="GO" id="GO:0071949">
    <property type="term" value="F:FAD binding"/>
    <property type="evidence" value="ECO:0007669"/>
    <property type="project" value="InterPro"/>
</dbReference>
<dbReference type="SUPFAM" id="SSF51905">
    <property type="entry name" value="FAD/NAD(P)-binding domain"/>
    <property type="match status" value="1"/>
</dbReference>
<comment type="caution">
    <text evidence="6">The sequence shown here is derived from an EMBL/GenBank/DDBJ whole genome shotgun (WGS) entry which is preliminary data.</text>
</comment>
<evidence type="ECO:0000256" key="1">
    <source>
        <dbReference type="ARBA" id="ARBA00001974"/>
    </source>
</evidence>
<reference evidence="6" key="2">
    <citation type="journal article" date="2023" name="IMA Fungus">
        <title>Comparative genomic study of the Penicillium genus elucidates a diverse pangenome and 15 lateral gene transfer events.</title>
        <authorList>
            <person name="Petersen C."/>
            <person name="Sorensen T."/>
            <person name="Nielsen M.R."/>
            <person name="Sondergaard T.E."/>
            <person name="Sorensen J.L."/>
            <person name="Fitzpatrick D.A."/>
            <person name="Frisvad J.C."/>
            <person name="Nielsen K.L."/>
        </authorList>
    </citation>
    <scope>NUCLEOTIDE SEQUENCE</scope>
    <source>
        <strain evidence="6">IBT 29495</strain>
    </source>
</reference>
<evidence type="ECO:0000313" key="7">
    <source>
        <dbReference type="Proteomes" id="UP001149954"/>
    </source>
</evidence>
<dbReference type="InterPro" id="IPR002938">
    <property type="entry name" value="FAD-bd"/>
</dbReference>
<dbReference type="PRINTS" id="PR00420">
    <property type="entry name" value="RNGMNOXGNASE"/>
</dbReference>
<evidence type="ECO:0000256" key="2">
    <source>
        <dbReference type="ARBA" id="ARBA00022630"/>
    </source>
</evidence>